<evidence type="ECO:0000313" key="1">
    <source>
        <dbReference type="EMBL" id="GAJ14957.1"/>
    </source>
</evidence>
<organism evidence="1">
    <name type="scientific">marine sediment metagenome</name>
    <dbReference type="NCBI Taxonomy" id="412755"/>
    <lineage>
        <taxon>unclassified sequences</taxon>
        <taxon>metagenomes</taxon>
        <taxon>ecological metagenomes</taxon>
    </lineage>
</organism>
<accession>X1VCI3</accession>
<feature type="non-terminal residue" evidence="1">
    <location>
        <position position="1"/>
    </location>
</feature>
<name>X1VCI3_9ZZZZ</name>
<proteinExistence type="predicted"/>
<dbReference type="EMBL" id="BARW01027343">
    <property type="protein sequence ID" value="GAJ14957.1"/>
    <property type="molecule type" value="Genomic_DNA"/>
</dbReference>
<comment type="caution">
    <text evidence="1">The sequence shown here is derived from an EMBL/GenBank/DDBJ whole genome shotgun (WGS) entry which is preliminary data.</text>
</comment>
<reference evidence="1" key="1">
    <citation type="journal article" date="2014" name="Front. Microbiol.">
        <title>High frequency of phylogenetically diverse reductive dehalogenase-homologous genes in deep subseafloor sedimentary metagenomes.</title>
        <authorList>
            <person name="Kawai M."/>
            <person name="Futagami T."/>
            <person name="Toyoda A."/>
            <person name="Takaki Y."/>
            <person name="Nishi S."/>
            <person name="Hori S."/>
            <person name="Arai W."/>
            <person name="Tsubouchi T."/>
            <person name="Morono Y."/>
            <person name="Uchiyama I."/>
            <person name="Ito T."/>
            <person name="Fujiyama A."/>
            <person name="Inagaki F."/>
            <person name="Takami H."/>
        </authorList>
    </citation>
    <scope>NUCLEOTIDE SEQUENCE</scope>
    <source>
        <strain evidence="1">Expedition CK06-06</strain>
    </source>
</reference>
<dbReference type="AlphaFoldDB" id="X1VCI3"/>
<sequence length="31" mass="3442">EIFLPYAITPGEQTFYQVVAKKGFLLGPGEK</sequence>
<gene>
    <name evidence="1" type="ORF">S12H4_44381</name>
</gene>
<protein>
    <submittedName>
        <fullName evidence="1">Uncharacterized protein</fullName>
    </submittedName>
</protein>